<dbReference type="EC" id="2.3.2.31" evidence="2"/>
<dbReference type="InterPro" id="IPR001841">
    <property type="entry name" value="Znf_RING"/>
</dbReference>
<keyword evidence="8" id="KW-0862">Zinc</keyword>
<accession>A0A2V1DZI5</accession>
<evidence type="ECO:0000256" key="5">
    <source>
        <dbReference type="ARBA" id="ARBA00022737"/>
    </source>
</evidence>
<dbReference type="InterPro" id="IPR002867">
    <property type="entry name" value="IBR_dom"/>
</dbReference>
<feature type="region of interest" description="Disordered" evidence="10">
    <location>
        <begin position="40"/>
        <end position="139"/>
    </location>
</feature>
<evidence type="ECO:0000259" key="12">
    <source>
        <dbReference type="PROSITE" id="PS51873"/>
    </source>
</evidence>
<keyword evidence="7" id="KW-0833">Ubl conjugation pathway</keyword>
<name>A0A2V1DZI5_9PLEO</name>
<dbReference type="CDD" id="cd20335">
    <property type="entry name" value="BRcat_RBR"/>
    <property type="match status" value="1"/>
</dbReference>
<feature type="compositionally biased region" description="Basic and acidic residues" evidence="10">
    <location>
        <begin position="473"/>
        <end position="494"/>
    </location>
</feature>
<dbReference type="InterPro" id="IPR044066">
    <property type="entry name" value="TRIAD_supradom"/>
</dbReference>
<proteinExistence type="predicted"/>
<evidence type="ECO:0000256" key="2">
    <source>
        <dbReference type="ARBA" id="ARBA00012251"/>
    </source>
</evidence>
<dbReference type="Pfam" id="PF01485">
    <property type="entry name" value="IBR"/>
    <property type="match status" value="1"/>
</dbReference>
<evidence type="ECO:0000256" key="4">
    <source>
        <dbReference type="ARBA" id="ARBA00022723"/>
    </source>
</evidence>
<dbReference type="PROSITE" id="PS50089">
    <property type="entry name" value="ZF_RING_2"/>
    <property type="match status" value="1"/>
</dbReference>
<sequence>MVGMLRRLSSKVSRVFKKSDNDDTSTTISLDPLLVIDEEEENDSLYSGPPRSSYIDPLPQKRDVSQQPVRRETWRPGVTPAIISRPSSENGTRCNENAASDHISRGGFGGSRYPGSIRRRPVPSPAARSTASPTRDEPQIASDAQIACAMANILTTSSAVELQLRSWKREEETYGEEMGSSHGIMSSNPRPQVGRDRDEYPASSDSSATTVPGEWQEYDQERWDSASSLVSSSTSPSPPAPLENIPVIYGENNFWAEWMGSSSSTANPNTLQYQIGARKPVNDTNFPNSTEEPPTDRQPNPFGRREFLSQPRECVVCLDSKSPGRFPAQALTSDCDHPPGTCLDCLETHISTTLNNQTFTPDMVKCPECLSPLSVYAVQQYATPAIAELFMARANDNHIDQIPNLFRCPAPNCGSAQIHDHPEGDGNESPIVRCVKCSGKFCFRHSVVWHETLTCEEYDEFLINPHGFRSAFERENERVEREREIQEHRRREQEEKDAEYAQSLMEDEQREEAKRKAAAEKKARREREERARKKKEEELRLQRDRRRKMEEEAERKRKQEAANLKTIDETTKRCPNQSCGWPIEKNAGCAHMTFLLRLSGIV</sequence>
<dbReference type="PROSITE" id="PS51873">
    <property type="entry name" value="TRIAD"/>
    <property type="match status" value="1"/>
</dbReference>
<dbReference type="EMBL" id="KZ805331">
    <property type="protein sequence ID" value="PVI03416.1"/>
    <property type="molecule type" value="Genomic_DNA"/>
</dbReference>
<protein>
    <recommendedName>
        <fullName evidence="2">RBR-type E3 ubiquitin transferase</fullName>
        <ecNumber evidence="2">2.3.2.31</ecNumber>
    </recommendedName>
</protein>
<evidence type="ECO:0000256" key="7">
    <source>
        <dbReference type="ARBA" id="ARBA00022786"/>
    </source>
</evidence>
<evidence type="ECO:0000259" key="11">
    <source>
        <dbReference type="PROSITE" id="PS50089"/>
    </source>
</evidence>
<dbReference type="PANTHER" id="PTHR11685">
    <property type="entry name" value="RBR FAMILY RING FINGER AND IBR DOMAIN-CONTAINING"/>
    <property type="match status" value="1"/>
</dbReference>
<feature type="compositionally biased region" description="Polar residues" evidence="10">
    <location>
        <begin position="282"/>
        <end position="292"/>
    </location>
</feature>
<dbReference type="SUPFAM" id="SSF57850">
    <property type="entry name" value="RING/U-box"/>
    <property type="match status" value="2"/>
</dbReference>
<dbReference type="STRING" id="97972.A0A2V1DZI5"/>
<feature type="region of interest" description="Disordered" evidence="10">
    <location>
        <begin position="473"/>
        <end position="569"/>
    </location>
</feature>
<dbReference type="GO" id="GO:0008270">
    <property type="term" value="F:zinc ion binding"/>
    <property type="evidence" value="ECO:0007669"/>
    <property type="project" value="UniProtKB-KW"/>
</dbReference>
<evidence type="ECO:0000313" key="14">
    <source>
        <dbReference type="Proteomes" id="UP000244855"/>
    </source>
</evidence>
<feature type="compositionally biased region" description="Low complexity" evidence="10">
    <location>
        <begin position="225"/>
        <end position="235"/>
    </location>
</feature>
<keyword evidence="3" id="KW-0808">Transferase</keyword>
<dbReference type="GO" id="GO:0061630">
    <property type="term" value="F:ubiquitin protein ligase activity"/>
    <property type="evidence" value="ECO:0007669"/>
    <property type="project" value="UniProtKB-EC"/>
</dbReference>
<feature type="domain" description="RING-type" evidence="12">
    <location>
        <begin position="310"/>
        <end position="602"/>
    </location>
</feature>
<evidence type="ECO:0000256" key="1">
    <source>
        <dbReference type="ARBA" id="ARBA00001798"/>
    </source>
</evidence>
<dbReference type="AlphaFoldDB" id="A0A2V1DZI5"/>
<dbReference type="GO" id="GO:0016567">
    <property type="term" value="P:protein ubiquitination"/>
    <property type="evidence" value="ECO:0007669"/>
    <property type="project" value="InterPro"/>
</dbReference>
<keyword evidence="6 9" id="KW-0863">Zinc-finger</keyword>
<evidence type="ECO:0000256" key="9">
    <source>
        <dbReference type="PROSITE-ProRule" id="PRU00175"/>
    </source>
</evidence>
<evidence type="ECO:0000256" key="10">
    <source>
        <dbReference type="SAM" id="MobiDB-lite"/>
    </source>
</evidence>
<reference evidence="13 14" key="1">
    <citation type="journal article" date="2018" name="Sci. Rep.">
        <title>Comparative genomics provides insights into the lifestyle and reveals functional heterogeneity of dark septate endophytic fungi.</title>
        <authorList>
            <person name="Knapp D.G."/>
            <person name="Nemeth J.B."/>
            <person name="Barry K."/>
            <person name="Hainaut M."/>
            <person name="Henrissat B."/>
            <person name="Johnson J."/>
            <person name="Kuo A."/>
            <person name="Lim J.H.P."/>
            <person name="Lipzen A."/>
            <person name="Nolan M."/>
            <person name="Ohm R.A."/>
            <person name="Tamas L."/>
            <person name="Grigoriev I.V."/>
            <person name="Spatafora J.W."/>
            <person name="Nagy L.G."/>
            <person name="Kovacs G.M."/>
        </authorList>
    </citation>
    <scope>NUCLEOTIDE SEQUENCE [LARGE SCALE GENOMIC DNA]</scope>
    <source>
        <strain evidence="13 14">DSE2036</strain>
    </source>
</reference>
<gene>
    <name evidence="13" type="ORF">DM02DRAFT_625810</name>
</gene>
<dbReference type="Gene3D" id="1.20.120.1750">
    <property type="match status" value="1"/>
</dbReference>
<feature type="compositionally biased region" description="Basic and acidic residues" evidence="10">
    <location>
        <begin position="59"/>
        <end position="74"/>
    </location>
</feature>
<evidence type="ECO:0000256" key="6">
    <source>
        <dbReference type="ARBA" id="ARBA00022771"/>
    </source>
</evidence>
<dbReference type="InterPro" id="IPR031127">
    <property type="entry name" value="E3_UB_ligase_RBR"/>
</dbReference>
<keyword evidence="14" id="KW-1185">Reference proteome</keyword>
<comment type="catalytic activity">
    <reaction evidence="1">
        <text>[E2 ubiquitin-conjugating enzyme]-S-ubiquitinyl-L-cysteine + [acceptor protein]-L-lysine = [E2 ubiquitin-conjugating enzyme]-L-cysteine + [acceptor protein]-N(6)-ubiquitinyl-L-lysine.</text>
        <dbReference type="EC" id="2.3.2.31"/>
    </reaction>
</comment>
<dbReference type="Proteomes" id="UP000244855">
    <property type="component" value="Unassembled WGS sequence"/>
</dbReference>
<organism evidence="13 14">
    <name type="scientific">Periconia macrospinosa</name>
    <dbReference type="NCBI Taxonomy" id="97972"/>
    <lineage>
        <taxon>Eukaryota</taxon>
        <taxon>Fungi</taxon>
        <taxon>Dikarya</taxon>
        <taxon>Ascomycota</taxon>
        <taxon>Pezizomycotina</taxon>
        <taxon>Dothideomycetes</taxon>
        <taxon>Pleosporomycetidae</taxon>
        <taxon>Pleosporales</taxon>
        <taxon>Massarineae</taxon>
        <taxon>Periconiaceae</taxon>
        <taxon>Periconia</taxon>
    </lineage>
</organism>
<evidence type="ECO:0000256" key="8">
    <source>
        <dbReference type="ARBA" id="ARBA00022833"/>
    </source>
</evidence>
<feature type="region of interest" description="Disordered" evidence="10">
    <location>
        <begin position="279"/>
        <end position="305"/>
    </location>
</feature>
<feature type="domain" description="RING-type" evidence="11">
    <location>
        <begin position="314"/>
        <end position="369"/>
    </location>
</feature>
<dbReference type="OrthoDB" id="1431934at2759"/>
<keyword evidence="5" id="KW-0677">Repeat</keyword>
<evidence type="ECO:0000313" key="13">
    <source>
        <dbReference type="EMBL" id="PVI03416.1"/>
    </source>
</evidence>
<keyword evidence="4" id="KW-0479">Metal-binding</keyword>
<dbReference type="SMART" id="SM00647">
    <property type="entry name" value="IBR"/>
    <property type="match status" value="1"/>
</dbReference>
<evidence type="ECO:0000256" key="3">
    <source>
        <dbReference type="ARBA" id="ARBA00022679"/>
    </source>
</evidence>
<feature type="compositionally biased region" description="Basic and acidic residues" evidence="10">
    <location>
        <begin position="511"/>
        <end position="569"/>
    </location>
</feature>
<feature type="region of interest" description="Disordered" evidence="10">
    <location>
        <begin position="173"/>
        <end position="244"/>
    </location>
</feature>
<feature type="compositionally biased region" description="Polar residues" evidence="10">
    <location>
        <begin position="85"/>
        <end position="98"/>
    </location>
</feature>
<feature type="region of interest" description="Disordered" evidence="10">
    <location>
        <begin position="1"/>
        <end position="27"/>
    </location>
</feature>